<dbReference type="EC" id="3.6.5.3" evidence="10"/>
<evidence type="ECO:0000256" key="1">
    <source>
        <dbReference type="ARBA" id="ARBA00007249"/>
    </source>
</evidence>
<dbReference type="InterPro" id="IPR000795">
    <property type="entry name" value="T_Tr_GTP-bd_dom"/>
</dbReference>
<keyword evidence="3 10" id="KW-0547">Nucleotide-binding</keyword>
<dbReference type="InterPro" id="IPR050055">
    <property type="entry name" value="EF-Tu_GTPase"/>
</dbReference>
<comment type="subcellular location">
    <subcellularLocation>
        <location evidence="10">Cytoplasm</location>
    </subcellularLocation>
</comment>
<dbReference type="NCBIfam" id="NF009373">
    <property type="entry name" value="PRK12736.1"/>
    <property type="match status" value="1"/>
</dbReference>
<dbReference type="NCBIfam" id="NF009372">
    <property type="entry name" value="PRK12735.1"/>
    <property type="match status" value="1"/>
</dbReference>
<evidence type="ECO:0000256" key="7">
    <source>
        <dbReference type="ARBA" id="ARBA00022917"/>
    </source>
</evidence>
<dbReference type="InterPro" id="IPR031157">
    <property type="entry name" value="G_TR_CS"/>
</dbReference>
<protein>
    <recommendedName>
        <fullName evidence="9 10">Elongation factor Tu</fullName>
        <shortName evidence="10">EF-Tu</shortName>
        <ecNumber evidence="10">3.6.5.3</ecNumber>
    </recommendedName>
</protein>
<dbReference type="HAMAP" id="MF_00118_B">
    <property type="entry name" value="EF_Tu_B"/>
    <property type="match status" value="1"/>
</dbReference>
<comment type="catalytic activity">
    <reaction evidence="10">
        <text>GTP + H2O = GDP + phosphate + H(+)</text>
        <dbReference type="Rhea" id="RHEA:19669"/>
        <dbReference type="ChEBI" id="CHEBI:15377"/>
        <dbReference type="ChEBI" id="CHEBI:15378"/>
        <dbReference type="ChEBI" id="CHEBI:37565"/>
        <dbReference type="ChEBI" id="CHEBI:43474"/>
        <dbReference type="ChEBI" id="CHEBI:58189"/>
        <dbReference type="EC" id="3.6.5.3"/>
    </reaction>
</comment>
<dbReference type="Pfam" id="PF03143">
    <property type="entry name" value="GTP_EFTU_D3"/>
    <property type="match status" value="1"/>
</dbReference>
<dbReference type="PROSITE" id="PS00301">
    <property type="entry name" value="G_TR_1"/>
    <property type="match status" value="1"/>
</dbReference>
<dbReference type="InterPro" id="IPR009001">
    <property type="entry name" value="Transl_elong_EF1A/Init_IF2_C"/>
</dbReference>
<dbReference type="EMBL" id="CP022657">
    <property type="protein sequence ID" value="ASS76931.1"/>
    <property type="molecule type" value="Genomic_DNA"/>
</dbReference>
<dbReference type="GO" id="GO:0003924">
    <property type="term" value="F:GTPase activity"/>
    <property type="evidence" value="ECO:0007669"/>
    <property type="project" value="UniProtKB-UniRule"/>
</dbReference>
<dbReference type="GO" id="GO:0003746">
    <property type="term" value="F:translation elongation factor activity"/>
    <property type="evidence" value="ECO:0007669"/>
    <property type="project" value="UniProtKB-UniRule"/>
</dbReference>
<feature type="binding site" evidence="10">
    <location>
        <begin position="136"/>
        <end position="139"/>
    </location>
    <ligand>
        <name>GTP</name>
        <dbReference type="ChEBI" id="CHEBI:37565"/>
    </ligand>
</feature>
<dbReference type="InterPro" id="IPR041709">
    <property type="entry name" value="EF-Tu_GTP-bd"/>
</dbReference>
<dbReference type="InterPro" id="IPR004160">
    <property type="entry name" value="Transl_elong_EFTu/EF1A_C"/>
</dbReference>
<dbReference type="AlphaFoldDB" id="A0A223D5T6"/>
<comment type="similarity">
    <text evidence="1 10">Belongs to the TRAFAC class translation factor GTPase superfamily. Classic translation factor GTPase family. EF-Tu/EF-1A subfamily.</text>
</comment>
<gene>
    <name evidence="10 12" type="primary">tuf</name>
    <name evidence="12" type="ORF">CIG75_19745</name>
</gene>
<dbReference type="Pfam" id="PF03144">
    <property type="entry name" value="GTP_EFTU_D2"/>
    <property type="match status" value="1"/>
</dbReference>
<feature type="binding site" evidence="10">
    <location>
        <begin position="81"/>
        <end position="85"/>
    </location>
    <ligand>
        <name>GTP</name>
        <dbReference type="ChEBI" id="CHEBI:37565"/>
    </ligand>
</feature>
<dbReference type="Pfam" id="PF00009">
    <property type="entry name" value="GTP_EFTU"/>
    <property type="match status" value="1"/>
</dbReference>
<accession>A0A223D5T6</accession>
<keyword evidence="2 10" id="KW-0963">Cytoplasm</keyword>
<keyword evidence="13" id="KW-1185">Reference proteome</keyword>
<dbReference type="PANTHER" id="PTHR43721:SF22">
    <property type="entry name" value="ELONGATION FACTOR TU, MITOCHONDRIAL"/>
    <property type="match status" value="1"/>
</dbReference>
<organism evidence="12 13">
    <name type="scientific">Tumebacillus algifaecis</name>
    <dbReference type="NCBI Taxonomy" id="1214604"/>
    <lineage>
        <taxon>Bacteria</taxon>
        <taxon>Bacillati</taxon>
        <taxon>Bacillota</taxon>
        <taxon>Bacilli</taxon>
        <taxon>Bacillales</taxon>
        <taxon>Alicyclobacillaceae</taxon>
        <taxon>Tumebacillus</taxon>
    </lineage>
</organism>
<evidence type="ECO:0000313" key="12">
    <source>
        <dbReference type="EMBL" id="ASS76931.1"/>
    </source>
</evidence>
<evidence type="ECO:0000256" key="9">
    <source>
        <dbReference type="ARBA" id="ARBA00029554"/>
    </source>
</evidence>
<dbReference type="NCBIfam" id="TIGR00485">
    <property type="entry name" value="EF-Tu"/>
    <property type="match status" value="1"/>
</dbReference>
<evidence type="ECO:0000313" key="13">
    <source>
        <dbReference type="Proteomes" id="UP000214688"/>
    </source>
</evidence>
<dbReference type="InterPro" id="IPR027417">
    <property type="entry name" value="P-loop_NTPase"/>
</dbReference>
<keyword evidence="5 10" id="KW-0378">Hydrolase</keyword>
<feature type="binding site" evidence="10">
    <location>
        <begin position="19"/>
        <end position="26"/>
    </location>
    <ligand>
        <name>GTP</name>
        <dbReference type="ChEBI" id="CHEBI:37565"/>
    </ligand>
</feature>
<dbReference type="InterPro" id="IPR004541">
    <property type="entry name" value="Transl_elong_EFTu/EF1A_bac/org"/>
</dbReference>
<dbReference type="CDD" id="cd03707">
    <property type="entry name" value="EFTU_III"/>
    <property type="match status" value="1"/>
</dbReference>
<evidence type="ECO:0000256" key="8">
    <source>
        <dbReference type="ARBA" id="ARBA00023134"/>
    </source>
</evidence>
<name>A0A223D5T6_9BACL</name>
<dbReference type="PROSITE" id="PS51722">
    <property type="entry name" value="G_TR_2"/>
    <property type="match status" value="1"/>
</dbReference>
<dbReference type="OrthoDB" id="9804504at2"/>
<evidence type="ECO:0000256" key="2">
    <source>
        <dbReference type="ARBA" id="ARBA00022490"/>
    </source>
</evidence>
<dbReference type="SUPFAM" id="SSF50465">
    <property type="entry name" value="EF-Tu/eEF-1alpha/eIF2-gamma C-terminal domain"/>
    <property type="match status" value="1"/>
</dbReference>
<dbReference type="PANTHER" id="PTHR43721">
    <property type="entry name" value="ELONGATION FACTOR TU-RELATED"/>
    <property type="match status" value="1"/>
</dbReference>
<keyword evidence="8 10" id="KW-0342">GTP-binding</keyword>
<feature type="domain" description="Tr-type G" evidence="11">
    <location>
        <begin position="10"/>
        <end position="204"/>
    </location>
</feature>
<dbReference type="SUPFAM" id="SSF50447">
    <property type="entry name" value="Translation proteins"/>
    <property type="match status" value="1"/>
</dbReference>
<comment type="subunit">
    <text evidence="10">Monomer.</text>
</comment>
<dbReference type="NCBIfam" id="NF000766">
    <property type="entry name" value="PRK00049.1"/>
    <property type="match status" value="1"/>
</dbReference>
<keyword evidence="10" id="KW-0479">Metal-binding</keyword>
<dbReference type="FunFam" id="2.40.30.10:FF:000001">
    <property type="entry name" value="Elongation factor Tu"/>
    <property type="match status" value="1"/>
</dbReference>
<feature type="binding site" evidence="10">
    <location>
        <position position="26"/>
    </location>
    <ligand>
        <name>Mg(2+)</name>
        <dbReference type="ChEBI" id="CHEBI:18420"/>
    </ligand>
</feature>
<reference evidence="12 13" key="1">
    <citation type="journal article" date="2015" name="Int. J. Syst. Evol. Microbiol.">
        <title>Tumebacillus algifaecis sp. nov., isolated from decomposing algal scum.</title>
        <authorList>
            <person name="Wu Y.F."/>
            <person name="Zhang B."/>
            <person name="Xing P."/>
            <person name="Wu Q.L."/>
            <person name="Liu S.J."/>
        </authorList>
    </citation>
    <scope>NUCLEOTIDE SEQUENCE [LARGE SCALE GENOMIC DNA]</scope>
    <source>
        <strain evidence="12 13">THMBR28</strain>
    </source>
</reference>
<comment type="function">
    <text evidence="10">GTP hydrolase that promotes the GTP-dependent binding of aminoacyl-tRNA to the A-site of ribosomes during protein biosynthesis.</text>
</comment>
<keyword evidence="4 10" id="KW-0251">Elongation factor</keyword>
<dbReference type="GO" id="GO:0005829">
    <property type="term" value="C:cytosol"/>
    <property type="evidence" value="ECO:0007669"/>
    <property type="project" value="TreeGrafter"/>
</dbReference>
<dbReference type="NCBIfam" id="TIGR00231">
    <property type="entry name" value="small_GTP"/>
    <property type="match status" value="1"/>
</dbReference>
<dbReference type="GO" id="GO:0005525">
    <property type="term" value="F:GTP binding"/>
    <property type="evidence" value="ECO:0007669"/>
    <property type="project" value="UniProtKB-UniRule"/>
</dbReference>
<dbReference type="SUPFAM" id="SSF52540">
    <property type="entry name" value="P-loop containing nucleoside triphosphate hydrolases"/>
    <property type="match status" value="1"/>
</dbReference>
<dbReference type="InterPro" id="IPR009000">
    <property type="entry name" value="Transl_B-barrel_sf"/>
</dbReference>
<dbReference type="PRINTS" id="PR00315">
    <property type="entry name" value="ELONGATNFCT"/>
</dbReference>
<dbReference type="RefSeq" id="WP_094238155.1">
    <property type="nucleotide sequence ID" value="NZ_CP022657.1"/>
</dbReference>
<dbReference type="Gene3D" id="3.40.50.300">
    <property type="entry name" value="P-loop containing nucleotide triphosphate hydrolases"/>
    <property type="match status" value="1"/>
</dbReference>
<dbReference type="CDD" id="cd01884">
    <property type="entry name" value="EF_Tu"/>
    <property type="match status" value="1"/>
</dbReference>
<dbReference type="CDD" id="cd03697">
    <property type="entry name" value="EFTU_II"/>
    <property type="match status" value="1"/>
</dbReference>
<evidence type="ECO:0000256" key="5">
    <source>
        <dbReference type="ARBA" id="ARBA00022801"/>
    </source>
</evidence>
<evidence type="ECO:0000256" key="4">
    <source>
        <dbReference type="ARBA" id="ARBA00022768"/>
    </source>
</evidence>
<evidence type="ECO:0000256" key="3">
    <source>
        <dbReference type="ARBA" id="ARBA00022741"/>
    </source>
</evidence>
<dbReference type="GO" id="GO:0000287">
    <property type="term" value="F:magnesium ion binding"/>
    <property type="evidence" value="ECO:0007669"/>
    <property type="project" value="UniProtKB-UniRule"/>
</dbReference>
<dbReference type="Gene3D" id="2.40.30.10">
    <property type="entry name" value="Translation factors"/>
    <property type="match status" value="2"/>
</dbReference>
<keyword evidence="7 10" id="KW-0648">Protein biosynthesis</keyword>
<proteinExistence type="inferred from homology"/>
<keyword evidence="6 10" id="KW-0460">Magnesium</keyword>
<evidence type="ECO:0000256" key="6">
    <source>
        <dbReference type="ARBA" id="ARBA00022842"/>
    </source>
</evidence>
<evidence type="ECO:0000256" key="10">
    <source>
        <dbReference type="HAMAP-Rule" id="MF_00118"/>
    </source>
</evidence>
<dbReference type="InterPro" id="IPR033720">
    <property type="entry name" value="EFTU_2"/>
</dbReference>
<dbReference type="InterPro" id="IPR004161">
    <property type="entry name" value="EFTu-like_2"/>
</dbReference>
<sequence>MAKAKFERNKPHVNIGTIGHVDHGKTTLTAAITTYLAKKGGAQAMAYDAIDKAPEERERGITINTSHVEYETENRHYAHVDCPGHADYVKNMITGAAQMDGAILVVSAADGPMPQTREHILLSRQVGVPYIVVFMNKCDMVDDEELLELVEMEIRDLLSEYEFPGDDIPVIKGSALKALEGDADWETRIDELMASVDSYIPEPTRQTDKPFLMPVEDVFTITGRGTVATGRVERGELKVGDNVEIVGLVEETKSTVATGIEMFRKLLDSAQAGDNIGALLRGVDRNNIERGQVICKPGSIKSHTTFKAELYVLTKEEGGRHTPFFQGYRPQFYVRTTDVTGIVKLPEGTEMVMPGDNISVDVELISGIALEDGTRFAIREGGRTVGAGVVASIIK</sequence>
<dbReference type="Proteomes" id="UP000214688">
    <property type="component" value="Chromosome"/>
</dbReference>
<dbReference type="FunFam" id="3.40.50.300:FF:000003">
    <property type="entry name" value="Elongation factor Tu"/>
    <property type="match status" value="1"/>
</dbReference>
<evidence type="ECO:0000259" key="11">
    <source>
        <dbReference type="PROSITE" id="PS51722"/>
    </source>
</evidence>
<dbReference type="InterPro" id="IPR005225">
    <property type="entry name" value="Small_GTP-bd"/>
</dbReference>
<dbReference type="KEGG" id="tab:CIG75_19745"/>